<feature type="binding site" description="axial binding residue" evidence="14">
    <location>
        <position position="440"/>
    </location>
    <ligand>
        <name>heme</name>
        <dbReference type="ChEBI" id="CHEBI:30413"/>
    </ligand>
    <ligandPart>
        <name>Fe</name>
        <dbReference type="ChEBI" id="CHEBI:18248"/>
    </ligandPart>
</feature>
<sequence>MLTVPWLDSNLVTFILLSSLAWLVPKILRVGRRESYLPPGPPKIPILGNLHVFPTASAHIKFAEWGQQYGDIYSLKISSGNAVVVNSMEAAAELLDKRGATTAERPKLHMVDKVTNGLNLALCRYSDTWRMLRKAAHTILTPKAVEKHLPIQVAEATQVLYDFLTDPDDFFKHIGRYSNSVIMSVLFGKRCPRYETHESTAFFETMELWNLCISPTAVPPVDLLPFLDYVPERWAWWKGLAAKTRQKQRELYFGLVDECEQRMKRGEENGSYIEEILTKQKELGLDREMVGYLGGVLLEGGSETTTSFLKYLVMALVSFPDVQGKAQAEIDRVVGKERMPSLADVKDLPYMRALIKEVHFITPLTPHATMTDEEYRGFIIPKGTTIFVNTYGIVHNPRDFDDPDTFNPDRYLLNEYGIKEGADPSPFRDNITFGYGRRACPGIHLAENSLNLNTMNLIWAFDFKTAKDSMGNEIPVSLDHYEKNGLLPTPLPFKCQIIPRNQSVVNIVEREFKEATETFVKFERDLVPADKEWVDELRNSF</sequence>
<evidence type="ECO:0000256" key="5">
    <source>
        <dbReference type="ARBA" id="ARBA00022617"/>
    </source>
</evidence>
<dbReference type="GO" id="GO:0005506">
    <property type="term" value="F:iron ion binding"/>
    <property type="evidence" value="ECO:0007669"/>
    <property type="project" value="InterPro"/>
</dbReference>
<evidence type="ECO:0000256" key="6">
    <source>
        <dbReference type="ARBA" id="ARBA00022692"/>
    </source>
</evidence>
<keyword evidence="10 14" id="KW-0408">Iron</keyword>
<evidence type="ECO:0000256" key="1">
    <source>
        <dbReference type="ARBA" id="ARBA00001971"/>
    </source>
</evidence>
<dbReference type="GO" id="GO:0016705">
    <property type="term" value="F:oxidoreductase activity, acting on paired donors, with incorporation or reduction of molecular oxygen"/>
    <property type="evidence" value="ECO:0007669"/>
    <property type="project" value="InterPro"/>
</dbReference>
<evidence type="ECO:0000256" key="9">
    <source>
        <dbReference type="ARBA" id="ARBA00023002"/>
    </source>
</evidence>
<dbReference type="Pfam" id="PF00067">
    <property type="entry name" value="p450"/>
    <property type="match status" value="1"/>
</dbReference>
<dbReference type="InterPro" id="IPR017972">
    <property type="entry name" value="Cyt_P450_CS"/>
</dbReference>
<dbReference type="PANTHER" id="PTHR46300">
    <property type="entry name" value="P450, PUTATIVE (EUROFUNG)-RELATED-RELATED"/>
    <property type="match status" value="1"/>
</dbReference>
<evidence type="ECO:0000256" key="7">
    <source>
        <dbReference type="ARBA" id="ARBA00022723"/>
    </source>
</evidence>
<comment type="pathway">
    <text evidence="3">Secondary metabolite biosynthesis.</text>
</comment>
<dbReference type="Gene3D" id="1.10.630.10">
    <property type="entry name" value="Cytochrome P450"/>
    <property type="match status" value="1"/>
</dbReference>
<dbReference type="InterPro" id="IPR050364">
    <property type="entry name" value="Cytochrome_P450_fung"/>
</dbReference>
<keyword evidence="8" id="KW-1133">Transmembrane helix</keyword>
<dbReference type="eggNOG" id="KOG0156">
    <property type="taxonomic scope" value="Eukaryota"/>
</dbReference>
<reference evidence="16 17" key="1">
    <citation type="submission" date="2015-12" db="EMBL/GenBank/DDBJ databases">
        <title>Draft genome sequence of Moniliophthora roreri, the causal agent of frosty pod rot of cacao.</title>
        <authorList>
            <person name="Aime M.C."/>
            <person name="Diaz-Valderrama J.R."/>
            <person name="Kijpornyongpan T."/>
            <person name="Phillips-Mora W."/>
        </authorList>
    </citation>
    <scope>NUCLEOTIDE SEQUENCE [LARGE SCALE GENOMIC DNA]</scope>
    <source>
        <strain evidence="16 17">MCA 2952</strain>
    </source>
</reference>
<keyword evidence="7 14" id="KW-0479">Metal-binding</keyword>
<evidence type="ECO:0000256" key="2">
    <source>
        <dbReference type="ARBA" id="ARBA00004167"/>
    </source>
</evidence>
<keyword evidence="12" id="KW-0472">Membrane</keyword>
<dbReference type="PRINTS" id="PR00385">
    <property type="entry name" value="P450"/>
</dbReference>
<dbReference type="InterPro" id="IPR002401">
    <property type="entry name" value="Cyt_P450_E_grp-I"/>
</dbReference>
<dbReference type="PROSITE" id="PS00086">
    <property type="entry name" value="CYTOCHROME_P450"/>
    <property type="match status" value="1"/>
</dbReference>
<comment type="subcellular location">
    <subcellularLocation>
        <location evidence="2">Membrane</location>
        <topology evidence="2">Single-pass membrane protein</topology>
    </subcellularLocation>
</comment>
<dbReference type="InterPro" id="IPR036396">
    <property type="entry name" value="Cyt_P450_sf"/>
</dbReference>
<dbReference type="PANTHER" id="PTHR46300:SF2">
    <property type="entry name" value="CYTOCHROME P450 MONOOXYGENASE ALNH-RELATED"/>
    <property type="match status" value="1"/>
</dbReference>
<dbReference type="InterPro" id="IPR001128">
    <property type="entry name" value="Cyt_P450"/>
</dbReference>
<organism evidence="16 17">
    <name type="scientific">Moniliophthora roreri</name>
    <name type="common">Frosty pod rot fungus</name>
    <name type="synonym">Monilia roreri</name>
    <dbReference type="NCBI Taxonomy" id="221103"/>
    <lineage>
        <taxon>Eukaryota</taxon>
        <taxon>Fungi</taxon>
        <taxon>Dikarya</taxon>
        <taxon>Basidiomycota</taxon>
        <taxon>Agaricomycotina</taxon>
        <taxon>Agaricomycetes</taxon>
        <taxon>Agaricomycetidae</taxon>
        <taxon>Agaricales</taxon>
        <taxon>Marasmiineae</taxon>
        <taxon>Marasmiaceae</taxon>
        <taxon>Moniliophthora</taxon>
    </lineage>
</organism>
<evidence type="ECO:0000256" key="15">
    <source>
        <dbReference type="RuleBase" id="RU000461"/>
    </source>
</evidence>
<evidence type="ECO:0000256" key="8">
    <source>
        <dbReference type="ARBA" id="ARBA00022989"/>
    </source>
</evidence>
<name>A0A0W0G8C2_MONRR</name>
<comment type="caution">
    <text evidence="16">The sequence shown here is derived from an EMBL/GenBank/DDBJ whole genome shotgun (WGS) entry which is preliminary data.</text>
</comment>
<comment type="cofactor">
    <cofactor evidence="1 14">
        <name>heme</name>
        <dbReference type="ChEBI" id="CHEBI:30413"/>
    </cofactor>
</comment>
<evidence type="ECO:0000256" key="3">
    <source>
        <dbReference type="ARBA" id="ARBA00005179"/>
    </source>
</evidence>
<dbReference type="GO" id="GO:0004497">
    <property type="term" value="F:monooxygenase activity"/>
    <property type="evidence" value="ECO:0007669"/>
    <property type="project" value="UniProtKB-KW"/>
</dbReference>
<dbReference type="EMBL" id="LATX01000840">
    <property type="protein sequence ID" value="KTB44823.1"/>
    <property type="molecule type" value="Genomic_DNA"/>
</dbReference>
<proteinExistence type="inferred from homology"/>
<keyword evidence="5 14" id="KW-0349">Heme</keyword>
<dbReference type="PRINTS" id="PR00463">
    <property type="entry name" value="EP450I"/>
</dbReference>
<dbReference type="SUPFAM" id="SSF48264">
    <property type="entry name" value="Cytochrome P450"/>
    <property type="match status" value="1"/>
</dbReference>
<keyword evidence="9 15" id="KW-0560">Oxidoreductase</keyword>
<evidence type="ECO:0000313" key="17">
    <source>
        <dbReference type="Proteomes" id="UP000054988"/>
    </source>
</evidence>
<evidence type="ECO:0000256" key="13">
    <source>
        <dbReference type="ARBA" id="ARBA00023180"/>
    </source>
</evidence>
<protein>
    <submittedName>
        <fullName evidence="16">Putative cytochrome P450</fullName>
    </submittedName>
</protein>
<keyword evidence="6" id="KW-0812">Transmembrane</keyword>
<evidence type="ECO:0000256" key="12">
    <source>
        <dbReference type="ARBA" id="ARBA00023136"/>
    </source>
</evidence>
<gene>
    <name evidence="16" type="ORF">WG66_2605</name>
</gene>
<evidence type="ECO:0000313" key="16">
    <source>
        <dbReference type="EMBL" id="KTB44823.1"/>
    </source>
</evidence>
<evidence type="ECO:0000256" key="14">
    <source>
        <dbReference type="PIRSR" id="PIRSR602401-1"/>
    </source>
</evidence>
<dbReference type="CDD" id="cd11065">
    <property type="entry name" value="CYP64-like"/>
    <property type="match status" value="1"/>
</dbReference>
<evidence type="ECO:0000256" key="4">
    <source>
        <dbReference type="ARBA" id="ARBA00010617"/>
    </source>
</evidence>
<evidence type="ECO:0000256" key="11">
    <source>
        <dbReference type="ARBA" id="ARBA00023033"/>
    </source>
</evidence>
<keyword evidence="13" id="KW-0325">Glycoprotein</keyword>
<dbReference type="AlphaFoldDB" id="A0A0W0G8C2"/>
<dbReference type="GO" id="GO:0020037">
    <property type="term" value="F:heme binding"/>
    <property type="evidence" value="ECO:0007669"/>
    <property type="project" value="InterPro"/>
</dbReference>
<accession>A0A0W0G8C2</accession>
<comment type="similarity">
    <text evidence="4 15">Belongs to the cytochrome P450 family.</text>
</comment>
<keyword evidence="11 15" id="KW-0503">Monooxygenase</keyword>
<evidence type="ECO:0000256" key="10">
    <source>
        <dbReference type="ARBA" id="ARBA00023004"/>
    </source>
</evidence>
<dbReference type="GO" id="GO:0016020">
    <property type="term" value="C:membrane"/>
    <property type="evidence" value="ECO:0007669"/>
    <property type="project" value="UniProtKB-SubCell"/>
</dbReference>
<dbReference type="Proteomes" id="UP000054988">
    <property type="component" value="Unassembled WGS sequence"/>
</dbReference>